<reference evidence="2" key="1">
    <citation type="submission" date="2018-05" db="EMBL/GenBank/DDBJ databases">
        <authorList>
            <person name="Lanie J.A."/>
            <person name="Ng W.-L."/>
            <person name="Kazmierczak K.M."/>
            <person name="Andrzejewski T.M."/>
            <person name="Davidsen T.M."/>
            <person name="Wayne K.J."/>
            <person name="Tettelin H."/>
            <person name="Glass J.I."/>
            <person name="Rusch D."/>
            <person name="Podicherti R."/>
            <person name="Tsui H.-C.T."/>
            <person name="Winkler M.E."/>
        </authorList>
    </citation>
    <scope>NUCLEOTIDE SEQUENCE</scope>
</reference>
<dbReference type="SUPFAM" id="SSF54523">
    <property type="entry name" value="Pili subunits"/>
    <property type="match status" value="1"/>
</dbReference>
<evidence type="ECO:0000256" key="1">
    <source>
        <dbReference type="SAM" id="Phobius"/>
    </source>
</evidence>
<evidence type="ECO:0000313" key="2">
    <source>
        <dbReference type="EMBL" id="SVC66527.1"/>
    </source>
</evidence>
<name>A0A382P188_9ZZZZ</name>
<proteinExistence type="predicted"/>
<accession>A0A382P188</accession>
<keyword evidence="1" id="KW-0812">Transmembrane</keyword>
<dbReference type="NCBIfam" id="TIGR02532">
    <property type="entry name" value="IV_pilin_GFxxxE"/>
    <property type="match status" value="1"/>
</dbReference>
<protein>
    <recommendedName>
        <fullName evidence="3">Type II secretion system protein GspG C-terminal domain-containing protein</fullName>
    </recommendedName>
</protein>
<feature type="non-terminal residue" evidence="2">
    <location>
        <position position="1"/>
    </location>
</feature>
<keyword evidence="1" id="KW-1133">Transmembrane helix</keyword>
<feature type="transmembrane region" description="Helical" evidence="1">
    <location>
        <begin position="6"/>
        <end position="29"/>
    </location>
</feature>
<sequence>VSSKAFTLIELLVVVAIIGILAAVGVVAYNGYTAAAKESVCKSNYSLLKKMIVQNYTLCEFQDSITIKGQYTNYQPGTDRQLSCSYNFGTIAGETAKSFGNYASSPYEPNLSYNIPIMSYIGDPPMDGGIAYYPESAGFKLRTRCRGEVIIYQWPKASYP</sequence>
<dbReference type="Pfam" id="PF07963">
    <property type="entry name" value="N_methyl"/>
    <property type="match status" value="1"/>
</dbReference>
<gene>
    <name evidence="2" type="ORF">METZ01_LOCUS319381</name>
</gene>
<keyword evidence="1" id="KW-0472">Membrane</keyword>
<dbReference type="InterPro" id="IPR045584">
    <property type="entry name" value="Pilin-like"/>
</dbReference>
<dbReference type="InterPro" id="IPR012902">
    <property type="entry name" value="N_methyl_site"/>
</dbReference>
<organism evidence="2">
    <name type="scientific">marine metagenome</name>
    <dbReference type="NCBI Taxonomy" id="408172"/>
    <lineage>
        <taxon>unclassified sequences</taxon>
        <taxon>metagenomes</taxon>
        <taxon>ecological metagenomes</taxon>
    </lineage>
</organism>
<dbReference type="EMBL" id="UINC01103834">
    <property type="protein sequence ID" value="SVC66527.1"/>
    <property type="molecule type" value="Genomic_DNA"/>
</dbReference>
<evidence type="ECO:0008006" key="3">
    <source>
        <dbReference type="Google" id="ProtNLM"/>
    </source>
</evidence>
<dbReference type="Gene3D" id="3.30.700.10">
    <property type="entry name" value="Glycoprotein, Type 4 Pilin"/>
    <property type="match status" value="1"/>
</dbReference>
<dbReference type="AlphaFoldDB" id="A0A382P188"/>